<proteinExistence type="predicted"/>
<dbReference type="EMBL" id="MN740208">
    <property type="protein sequence ID" value="QHT93490.1"/>
    <property type="molecule type" value="Genomic_DNA"/>
</dbReference>
<dbReference type="AlphaFoldDB" id="A0A6C0ILH6"/>
<protein>
    <submittedName>
        <fullName evidence="1">Uncharacterized protein</fullName>
    </submittedName>
</protein>
<evidence type="ECO:0000313" key="1">
    <source>
        <dbReference type="EMBL" id="QHT93490.1"/>
    </source>
</evidence>
<organism evidence="1">
    <name type="scientific">viral metagenome</name>
    <dbReference type="NCBI Taxonomy" id="1070528"/>
    <lineage>
        <taxon>unclassified sequences</taxon>
        <taxon>metagenomes</taxon>
        <taxon>organismal metagenomes</taxon>
    </lineage>
</organism>
<reference evidence="1" key="1">
    <citation type="journal article" date="2020" name="Nature">
        <title>Giant virus diversity and host interactions through global metagenomics.</title>
        <authorList>
            <person name="Schulz F."/>
            <person name="Roux S."/>
            <person name="Paez-Espino D."/>
            <person name="Jungbluth S."/>
            <person name="Walsh D.A."/>
            <person name="Denef V.J."/>
            <person name="McMahon K.D."/>
            <person name="Konstantinidis K.T."/>
            <person name="Eloe-Fadrosh E.A."/>
            <person name="Kyrpides N.C."/>
            <person name="Woyke T."/>
        </authorList>
    </citation>
    <scope>NUCLEOTIDE SEQUENCE</scope>
    <source>
        <strain evidence="1">GVMAG-M-3300024252-29</strain>
    </source>
</reference>
<name>A0A6C0ILH6_9ZZZZ</name>
<sequence>MSTGVGGISIKHIKNVLVSALKGHQKVPLGRWSICTNKNTNLVVDYSNEDHCGPCGTYVKITNEKNKQQKLDEDLLTVEYEYMSTNTPSIKNKQKNVYNPPLKYEDAVRLIKTRHGSFNG</sequence>
<accession>A0A6C0ILH6</accession>